<comment type="function">
    <text evidence="1">Key enzyme involved in DNA replication and DNA repair. Involved in Okazaki fragments processing by cleaving long flaps that escape FEN1: flaps that are longer than 27 nucleotides are coated by replication protein A complex (RPA), leading to recruit DNA2 which cleaves the flap until it is too short to bind RPA and becomes a substrate for FEN1. Also involved in 5'-end resection of DNA during double-strand break (DSB) repair by mediating the cleavage of 5'-ssDNA.</text>
</comment>
<organism evidence="3 4">
    <name type="scientific">Romanomermis culicivorax</name>
    <name type="common">Nematode worm</name>
    <dbReference type="NCBI Taxonomy" id="13658"/>
    <lineage>
        <taxon>Eukaryota</taxon>
        <taxon>Metazoa</taxon>
        <taxon>Ecdysozoa</taxon>
        <taxon>Nematoda</taxon>
        <taxon>Enoplea</taxon>
        <taxon>Dorylaimia</taxon>
        <taxon>Mermithida</taxon>
        <taxon>Mermithoidea</taxon>
        <taxon>Mermithidae</taxon>
        <taxon>Romanomermis</taxon>
    </lineage>
</organism>
<dbReference type="GO" id="GO:0033567">
    <property type="term" value="P:DNA replication, Okazaki fragment processing"/>
    <property type="evidence" value="ECO:0007669"/>
    <property type="project" value="UniProtKB-UniRule"/>
</dbReference>
<dbReference type="Gene3D" id="3.40.50.300">
    <property type="entry name" value="P-loop containing nucleotide triphosphate hydrolases"/>
    <property type="match status" value="1"/>
</dbReference>
<feature type="domain" description="DNA2/NAM7 helicase helicase" evidence="2">
    <location>
        <begin position="71"/>
        <end position="141"/>
    </location>
</feature>
<dbReference type="EC" id="3.6.4.12" evidence="1"/>
<protein>
    <recommendedName>
        <fullName evidence="1">DNA replication ATP-dependent helicase/nuclease</fullName>
        <ecNumber evidence="1">3.1.-.-</ecNumber>
        <ecNumber evidence="1">3.6.4.12</ecNumber>
    </recommendedName>
</protein>
<comment type="similarity">
    <text evidence="1">Belongs to the DNA2/NAM7 helicase family.</text>
</comment>
<keyword evidence="1" id="KW-0540">Nuclease</keyword>
<reference evidence="4" key="1">
    <citation type="submission" date="2022-11" db="UniProtKB">
        <authorList>
            <consortium name="WormBaseParasite"/>
        </authorList>
    </citation>
    <scope>IDENTIFICATION</scope>
</reference>
<dbReference type="GO" id="GO:0071932">
    <property type="term" value="P:replication fork reversal"/>
    <property type="evidence" value="ECO:0007669"/>
    <property type="project" value="TreeGrafter"/>
</dbReference>
<dbReference type="GO" id="GO:0005694">
    <property type="term" value="C:chromosome"/>
    <property type="evidence" value="ECO:0007669"/>
    <property type="project" value="UniProtKB-SubCell"/>
</dbReference>
<keyword evidence="1" id="KW-0004">4Fe-4S</keyword>
<comment type="subcellular location">
    <subcellularLocation>
        <location evidence="1">Nucleus</location>
    </subcellularLocation>
    <subcellularLocation>
        <location evidence="1">Chromosome</location>
    </subcellularLocation>
</comment>
<dbReference type="PANTHER" id="PTHR10887:SF433">
    <property type="entry name" value="DNA REPLICATION ATP-DEPENDENT HELICASE_NUCLEASE DNA2"/>
    <property type="match status" value="1"/>
</dbReference>
<keyword evidence="1" id="KW-0408">Iron</keyword>
<dbReference type="Proteomes" id="UP000887565">
    <property type="component" value="Unplaced"/>
</dbReference>
<dbReference type="EC" id="3.1.-.-" evidence="1"/>
<dbReference type="InterPro" id="IPR041677">
    <property type="entry name" value="DNA2/NAM7_AAA_11"/>
</dbReference>
<keyword evidence="1" id="KW-0511">Multifunctional enzyme</keyword>
<accession>A0A915IDH6</accession>
<evidence type="ECO:0000259" key="2">
    <source>
        <dbReference type="Pfam" id="PF13086"/>
    </source>
</evidence>
<keyword evidence="1" id="KW-0227">DNA damage</keyword>
<dbReference type="OMA" id="RANIICC"/>
<dbReference type="GO" id="GO:0005634">
    <property type="term" value="C:nucleus"/>
    <property type="evidence" value="ECO:0007669"/>
    <property type="project" value="UniProtKB-SubCell"/>
</dbReference>
<dbReference type="GO" id="GO:0006281">
    <property type="term" value="P:DNA repair"/>
    <property type="evidence" value="ECO:0007669"/>
    <property type="project" value="UniProtKB-KW"/>
</dbReference>
<keyword evidence="3" id="KW-1185">Reference proteome</keyword>
<dbReference type="WBParaSite" id="nRc.2.0.1.t11942-RA">
    <property type="protein sequence ID" value="nRc.2.0.1.t11942-RA"/>
    <property type="gene ID" value="nRc.2.0.1.g11942"/>
</dbReference>
<dbReference type="GO" id="GO:0005524">
    <property type="term" value="F:ATP binding"/>
    <property type="evidence" value="ECO:0007669"/>
    <property type="project" value="UniProtKB-UniRule"/>
</dbReference>
<keyword evidence="1" id="KW-0547">Nucleotide-binding</keyword>
<evidence type="ECO:0000313" key="3">
    <source>
        <dbReference type="Proteomes" id="UP000887565"/>
    </source>
</evidence>
<keyword evidence="1" id="KW-0479">Metal-binding</keyword>
<dbReference type="GO" id="GO:0017108">
    <property type="term" value="F:5'-flap endonuclease activity"/>
    <property type="evidence" value="ECO:0007669"/>
    <property type="project" value="UniProtKB-UniRule"/>
</dbReference>
<evidence type="ECO:0000313" key="4">
    <source>
        <dbReference type="WBParaSite" id="nRc.2.0.1.t11942-RA"/>
    </source>
</evidence>
<dbReference type="PANTHER" id="PTHR10887">
    <property type="entry name" value="DNA2/NAM7 HELICASE FAMILY"/>
    <property type="match status" value="1"/>
</dbReference>
<dbReference type="GO" id="GO:0017116">
    <property type="term" value="F:single-stranded DNA helicase activity"/>
    <property type="evidence" value="ECO:0007669"/>
    <property type="project" value="UniProtKB-UniRule"/>
</dbReference>
<comment type="catalytic activity">
    <reaction evidence="1">
        <text>ATP + H2O = ADP + phosphate + H(+)</text>
        <dbReference type="Rhea" id="RHEA:13065"/>
        <dbReference type="ChEBI" id="CHEBI:15377"/>
        <dbReference type="ChEBI" id="CHEBI:15378"/>
        <dbReference type="ChEBI" id="CHEBI:30616"/>
        <dbReference type="ChEBI" id="CHEBI:43474"/>
        <dbReference type="ChEBI" id="CHEBI:456216"/>
        <dbReference type="EC" id="3.6.4.12"/>
    </reaction>
</comment>
<keyword evidence="1" id="KW-0539">Nucleus</keyword>
<dbReference type="Pfam" id="PF13086">
    <property type="entry name" value="AAA_11"/>
    <property type="match status" value="1"/>
</dbReference>
<dbReference type="GO" id="GO:0003677">
    <property type="term" value="F:DNA binding"/>
    <property type="evidence" value="ECO:0007669"/>
    <property type="project" value="UniProtKB-UniRule"/>
</dbReference>
<dbReference type="GO" id="GO:0005737">
    <property type="term" value="C:cytoplasm"/>
    <property type="evidence" value="ECO:0007669"/>
    <property type="project" value="TreeGrafter"/>
</dbReference>
<proteinExistence type="inferred from homology"/>
<dbReference type="GO" id="GO:0046872">
    <property type="term" value="F:metal ion binding"/>
    <property type="evidence" value="ECO:0007669"/>
    <property type="project" value="UniProtKB-UniRule"/>
</dbReference>
<dbReference type="InterPro" id="IPR045055">
    <property type="entry name" value="DNA2/NAM7-like"/>
</dbReference>
<keyword evidence="1" id="KW-0234">DNA repair</keyword>
<keyword evidence="1" id="KW-0238">DNA-binding</keyword>
<keyword evidence="1" id="KW-0347">Helicase</keyword>
<evidence type="ECO:0000256" key="1">
    <source>
        <dbReference type="RuleBase" id="RU367041"/>
    </source>
</evidence>
<keyword evidence="1" id="KW-0411">Iron-sulfur</keyword>
<dbReference type="SUPFAM" id="SSF52540">
    <property type="entry name" value="P-loop containing nucleoside triphosphate hydrolases"/>
    <property type="match status" value="1"/>
</dbReference>
<keyword evidence="1" id="KW-0067">ATP-binding</keyword>
<keyword evidence="1" id="KW-0378">Hydrolase</keyword>
<dbReference type="InterPro" id="IPR027417">
    <property type="entry name" value="P-loop_NTPase"/>
</dbReference>
<keyword evidence="1" id="KW-0158">Chromosome</keyword>
<dbReference type="GO" id="GO:0051539">
    <property type="term" value="F:4 iron, 4 sulfur cluster binding"/>
    <property type="evidence" value="ECO:0007669"/>
    <property type="project" value="UniProtKB-UniRule"/>
</dbReference>
<sequence length="175" mass="19388">KTFCIVTLIEIFYNLGQTILLTSYTNSAVDNILRRLSKEFTLGKILRIGPSVDKSSSKFTLAEHLKQGLTIKEAYEQIPIVAATSSTVSSHPLFANRRFDVAIVDEATQVQELLSISPLLCCSKFILVGDSKQLNPLITSKLCRAEGMAESLFSKFESAHPASVTTLNEQFRMNK</sequence>
<keyword evidence="1" id="KW-0235">DNA replication</keyword>
<dbReference type="AlphaFoldDB" id="A0A915IDH6"/>
<name>A0A915IDH6_ROMCU</name>